<comment type="caution">
    <text evidence="1">The sequence shown here is derived from an EMBL/GenBank/DDBJ whole genome shotgun (WGS) entry which is preliminary data.</text>
</comment>
<dbReference type="OrthoDB" id="269171at2759"/>
<sequence>MSTAPCPWNYGGEPSFPHHTGTYPCACPMCTVSFYIAFLYRNQRRSSSHVIQSRPSPSFVDTPLAELACPSGVEWGCPVHRTFGFCPYLNGCYMPHDANACGRPRVPRAGSADAELQRLIAKAAAHRDQELWHCDVCGLEGIDEWTVSPVGETFWYRYCPRCSLSCYFPYVTYLVEAVMQSIGDDYNLYKTEIDRYRRLLPDEFKVPLTFEAHRVASVVFAWSLLSPQDAKDAIESAYRNLPEMEAVVSVGSGTGYIEHVFNRILHKVIMRPEWEVDRARHPVSSFDGVRAVLGAGAPASLPFFAFDELALRTTYSVHVCLGGPLVMLSLNCPKTALLLCWPPFGSPQEEQSSMAFEALEYFTHNGGRVVIYIGDVASTGDWRFHQLLYSHYRLVKDYSVRRELRRWSPQEMGLVYAGNDTIGVYRRRDAPNPLQSNNGHSA</sequence>
<reference evidence="1 2" key="1">
    <citation type="journal article" date="2013" name="PLoS ONE">
        <title>Predicting the Proteins of Angomonas deanei, Strigomonas culicis and Their Respective Endosymbionts Reveals New Aspects of the Trypanosomatidae Family.</title>
        <authorList>
            <person name="Motta M.C."/>
            <person name="Martins A.C."/>
            <person name="de Souza S.S."/>
            <person name="Catta-Preta C.M."/>
            <person name="Silva R."/>
            <person name="Klein C.C."/>
            <person name="de Almeida L.G."/>
            <person name="de Lima Cunha O."/>
            <person name="Ciapina L.P."/>
            <person name="Brocchi M."/>
            <person name="Colabardini A.C."/>
            <person name="de Araujo Lima B."/>
            <person name="Machado C.R."/>
            <person name="de Almeida Soares C.M."/>
            <person name="Probst C.M."/>
            <person name="de Menezes C.B."/>
            <person name="Thompson C.E."/>
            <person name="Bartholomeu D.C."/>
            <person name="Gradia D.F."/>
            <person name="Pavoni D.P."/>
            <person name="Grisard E.C."/>
            <person name="Fantinatti-Garboggini F."/>
            <person name="Marchini F.K."/>
            <person name="Rodrigues-Luiz G.F."/>
            <person name="Wagner G."/>
            <person name="Goldman G.H."/>
            <person name="Fietto J.L."/>
            <person name="Elias M.C."/>
            <person name="Goldman M.H."/>
            <person name="Sagot M.F."/>
            <person name="Pereira M."/>
            <person name="Stoco P.H."/>
            <person name="de Mendonca-Neto R.P."/>
            <person name="Teixeira S.M."/>
            <person name="Maciel T.E."/>
            <person name="de Oliveira Mendes T.A."/>
            <person name="Urmenyi T.P."/>
            <person name="de Souza W."/>
            <person name="Schenkman S."/>
            <person name="de Vasconcelos A.T."/>
        </authorList>
    </citation>
    <scope>NUCLEOTIDE SEQUENCE [LARGE SCALE GENOMIC DNA]</scope>
</reference>
<evidence type="ECO:0000313" key="1">
    <source>
        <dbReference type="EMBL" id="EPY35610.1"/>
    </source>
</evidence>
<dbReference type="Proteomes" id="UP000015354">
    <property type="component" value="Unassembled WGS sequence"/>
</dbReference>
<protein>
    <recommendedName>
        <fullName evidence="3">C3H1-type domain-containing protein</fullName>
    </recommendedName>
</protein>
<name>S9WIE9_9TRYP</name>
<dbReference type="AlphaFoldDB" id="S9WIE9"/>
<keyword evidence="2" id="KW-1185">Reference proteome</keyword>
<accession>S9WIE9</accession>
<dbReference type="PANTHER" id="PTHR39290">
    <property type="entry name" value="C3H1-TYPE DOMAIN-CONTAINING PROTEIN-RELATED"/>
    <property type="match status" value="1"/>
</dbReference>
<proteinExistence type="predicted"/>
<dbReference type="EMBL" id="ATMH01001064">
    <property type="protein sequence ID" value="EPY35610.1"/>
    <property type="molecule type" value="Genomic_DNA"/>
</dbReference>
<organism evidence="1 2">
    <name type="scientific">Strigomonas culicis</name>
    <dbReference type="NCBI Taxonomy" id="28005"/>
    <lineage>
        <taxon>Eukaryota</taxon>
        <taxon>Discoba</taxon>
        <taxon>Euglenozoa</taxon>
        <taxon>Kinetoplastea</taxon>
        <taxon>Metakinetoplastina</taxon>
        <taxon>Trypanosomatida</taxon>
        <taxon>Trypanosomatidae</taxon>
        <taxon>Strigomonadinae</taxon>
        <taxon>Strigomonas</taxon>
    </lineage>
</organism>
<dbReference type="PANTHER" id="PTHR39290:SF6">
    <property type="entry name" value="S-ADENOSYL-L-METHIONINE-DEPENDENT METHYLTRANSFERASES SUPERFAMILY PROTEIN"/>
    <property type="match status" value="1"/>
</dbReference>
<evidence type="ECO:0008006" key="3">
    <source>
        <dbReference type="Google" id="ProtNLM"/>
    </source>
</evidence>
<gene>
    <name evidence="1" type="ORF">STCU_01064</name>
</gene>
<evidence type="ECO:0000313" key="2">
    <source>
        <dbReference type="Proteomes" id="UP000015354"/>
    </source>
</evidence>